<gene>
    <name evidence="2" type="ORF">UY16_C0048G0006</name>
</gene>
<feature type="transmembrane region" description="Helical" evidence="1">
    <location>
        <begin position="41"/>
        <end position="61"/>
    </location>
</feature>
<feature type="transmembrane region" description="Helical" evidence="1">
    <location>
        <begin position="68"/>
        <end position="90"/>
    </location>
</feature>
<dbReference type="EMBL" id="LCOY01000048">
    <property type="protein sequence ID" value="KKU86791.1"/>
    <property type="molecule type" value="Genomic_DNA"/>
</dbReference>
<reference evidence="2 3" key="1">
    <citation type="journal article" date="2015" name="Nature">
        <title>rRNA introns, odd ribosomes, and small enigmatic genomes across a large radiation of phyla.</title>
        <authorList>
            <person name="Brown C.T."/>
            <person name="Hug L.A."/>
            <person name="Thomas B.C."/>
            <person name="Sharon I."/>
            <person name="Castelle C.J."/>
            <person name="Singh A."/>
            <person name="Wilkins M.J."/>
            <person name="Williams K.H."/>
            <person name="Banfield J.F."/>
        </authorList>
    </citation>
    <scope>NUCLEOTIDE SEQUENCE [LARGE SCALE GENOMIC DNA]</scope>
</reference>
<keyword evidence="1" id="KW-0812">Transmembrane</keyword>
<evidence type="ECO:0000313" key="2">
    <source>
        <dbReference type="EMBL" id="KKU86791.1"/>
    </source>
</evidence>
<sequence length="137" mass="15309">MFKPQLLLIFCLTLLFISLYLVGFSYLIGSDYRQFTARGDIINMLSFAFVSTAWIVALVWMKKGSGRTLLVFALGTLSVIMVLVVSLNRYLAVYPTSGAENLFLYVAILDFIAAVSLTIGVGRAFEDIFKKQHSLHI</sequence>
<accession>A0A0G1TY91</accession>
<keyword evidence="1" id="KW-0472">Membrane</keyword>
<evidence type="ECO:0000313" key="3">
    <source>
        <dbReference type="Proteomes" id="UP000034739"/>
    </source>
</evidence>
<feature type="transmembrane region" description="Helical" evidence="1">
    <location>
        <begin position="102"/>
        <end position="125"/>
    </location>
</feature>
<organism evidence="2 3">
    <name type="scientific">Candidatus Gottesmanbacteria bacterium GW2011_GWA2_47_9</name>
    <dbReference type="NCBI Taxonomy" id="1618445"/>
    <lineage>
        <taxon>Bacteria</taxon>
        <taxon>Candidatus Gottesmaniibacteriota</taxon>
    </lineage>
</organism>
<evidence type="ECO:0000256" key="1">
    <source>
        <dbReference type="SAM" id="Phobius"/>
    </source>
</evidence>
<name>A0A0G1TY91_9BACT</name>
<dbReference type="Proteomes" id="UP000034739">
    <property type="component" value="Unassembled WGS sequence"/>
</dbReference>
<proteinExistence type="predicted"/>
<feature type="transmembrane region" description="Helical" evidence="1">
    <location>
        <begin position="7"/>
        <end position="29"/>
    </location>
</feature>
<protein>
    <submittedName>
        <fullName evidence="2">Uncharacterized protein</fullName>
    </submittedName>
</protein>
<dbReference type="AlphaFoldDB" id="A0A0G1TY91"/>
<comment type="caution">
    <text evidence="2">The sequence shown here is derived from an EMBL/GenBank/DDBJ whole genome shotgun (WGS) entry which is preliminary data.</text>
</comment>
<keyword evidence="1" id="KW-1133">Transmembrane helix</keyword>